<name>A0ABS6WGT7_9BIFI</name>
<dbReference type="PANTHER" id="PTHR22901:SF0">
    <property type="entry name" value="SIALATE O-ACETYLESTERASE"/>
    <property type="match status" value="1"/>
</dbReference>
<dbReference type="EMBL" id="JAHBBH010000034">
    <property type="protein sequence ID" value="MBW3093271.1"/>
    <property type="molecule type" value="Genomic_DNA"/>
</dbReference>
<dbReference type="RefSeq" id="WP_219059254.1">
    <property type="nucleotide sequence ID" value="NZ_JAHBBH010000034.1"/>
</dbReference>
<dbReference type="Pfam" id="PF03629">
    <property type="entry name" value="SASA"/>
    <property type="match status" value="1"/>
</dbReference>
<dbReference type="InterPro" id="IPR005181">
    <property type="entry name" value="SASA"/>
</dbReference>
<dbReference type="PANTHER" id="PTHR22901">
    <property type="entry name" value="SIALATE O-ACETYLESTERASE"/>
    <property type="match status" value="1"/>
</dbReference>
<feature type="domain" description="Sialate O-acetylesterase" evidence="2">
    <location>
        <begin position="137"/>
        <end position="346"/>
    </location>
</feature>
<dbReference type="InterPro" id="IPR039329">
    <property type="entry name" value="SIAE"/>
</dbReference>
<accession>A0ABS6WGT7</accession>
<dbReference type="Proteomes" id="UP000700815">
    <property type="component" value="Unassembled WGS sequence"/>
</dbReference>
<evidence type="ECO:0000256" key="1">
    <source>
        <dbReference type="ARBA" id="ARBA00022801"/>
    </source>
</evidence>
<organism evidence="3 4">
    <name type="scientific">Bifidobacterium miconis</name>
    <dbReference type="NCBI Taxonomy" id="2834435"/>
    <lineage>
        <taxon>Bacteria</taxon>
        <taxon>Bacillati</taxon>
        <taxon>Actinomycetota</taxon>
        <taxon>Actinomycetes</taxon>
        <taxon>Bifidobacteriales</taxon>
        <taxon>Bifidobacteriaceae</taxon>
        <taxon>Bifidobacterium</taxon>
    </lineage>
</organism>
<keyword evidence="4" id="KW-1185">Reference proteome</keyword>
<evidence type="ECO:0000313" key="3">
    <source>
        <dbReference type="EMBL" id="MBW3093271.1"/>
    </source>
</evidence>
<proteinExistence type="predicted"/>
<sequence>MAQSQFWIRRTMLAISLTIAIVLMVTASQLFVRQGTASAQQRDFVQATFATLPNYYTENMVFQRNATTMLRGTTDQNATITVAFEGGKTTSSRTVQADASGSFEVPLRAPKARLKPYSLIVSSGKTVLAKLRHVYVGDVFLAAGQSNMEANYYDYYQSDAIRKANLGSRLTVSDLPQTIDDSHVFFLVTDKTASSTALKQLPLRAYNEESWLPAISGNSDYFGYLPQFFAQKVRESQPNIPVGIVQIAWGGTTITRQMAGGDIYNTHIAPLKGFRVAGVLWYQGEQDADSDETALSYQYNFSILIDQYRTFFKDRNLPFLYVQLARYQDGNNWSTIRQAQLAIAAKASGNDALAMTVSIDTDKGTDALIHPLGKELVAARMAQQWEAMQNGSTVPNGPLAVSAVSDDGSTAVISFKDDTGDGLTVLEPNYTLNANEYTFSIPTSSDLSDVEAAGDDGVFHPADASISDDVLIVSSRKVRRIRQVRYLWESDPSPRTLLYNSYDLPASPFTITVDSDDE</sequence>
<evidence type="ECO:0000259" key="2">
    <source>
        <dbReference type="Pfam" id="PF03629"/>
    </source>
</evidence>
<evidence type="ECO:0000313" key="4">
    <source>
        <dbReference type="Proteomes" id="UP000700815"/>
    </source>
</evidence>
<gene>
    <name evidence="3" type="ORF">KIH79_10145</name>
</gene>
<reference evidence="3 4" key="1">
    <citation type="submission" date="2021-05" db="EMBL/GenBank/DDBJ databases">
        <title>Phylogenetic classification of ten novel species belonging to the genus Bifidobacterium comprising B. colchicus sp. nov., B. abeli sp. nov., B. bicoloris sp. nov., B. guerezis sp. nov., B. rosaliae sp. nov., B. santillanensis sp. nov., B. argentati sp. nov., B. amazzoni sp. nov., B. pluviali sp. nov., and B. pinnaculum sp. nov.</title>
        <authorList>
            <person name="Lugli G.A."/>
            <person name="Ruiz Garcia L."/>
            <person name="Margolles A."/>
            <person name="Ventura M."/>
        </authorList>
    </citation>
    <scope>NUCLEOTIDE SEQUENCE [LARGE SCALE GENOMIC DNA]</scope>
    <source>
        <strain evidence="3 4">82T10</strain>
    </source>
</reference>
<protein>
    <submittedName>
        <fullName evidence="3">Sialate O-acetylesterase</fullName>
    </submittedName>
</protein>
<comment type="caution">
    <text evidence="3">The sequence shown here is derived from an EMBL/GenBank/DDBJ whole genome shotgun (WGS) entry which is preliminary data.</text>
</comment>
<keyword evidence="1" id="KW-0378">Hydrolase</keyword>